<keyword evidence="2" id="KW-1185">Reference proteome</keyword>
<dbReference type="InterPro" id="IPR026906">
    <property type="entry name" value="LRR_5"/>
</dbReference>
<reference evidence="1" key="2">
    <citation type="journal article" date="2007" name="Science">
        <title>Draft genome sequence of the sexually transmitted pathogen Trichomonas vaginalis.</title>
        <authorList>
            <person name="Carlton J.M."/>
            <person name="Hirt R.P."/>
            <person name="Silva J.C."/>
            <person name="Delcher A.L."/>
            <person name="Schatz M."/>
            <person name="Zhao Q."/>
            <person name="Wortman J.R."/>
            <person name="Bidwell S.L."/>
            <person name="Alsmark U.C.M."/>
            <person name="Besteiro S."/>
            <person name="Sicheritz-Ponten T."/>
            <person name="Noel C.J."/>
            <person name="Dacks J.B."/>
            <person name="Foster P.G."/>
            <person name="Simillion C."/>
            <person name="Van de Peer Y."/>
            <person name="Miranda-Saavedra D."/>
            <person name="Barton G.J."/>
            <person name="Westrop G.D."/>
            <person name="Mueller S."/>
            <person name="Dessi D."/>
            <person name="Fiori P.L."/>
            <person name="Ren Q."/>
            <person name="Paulsen I."/>
            <person name="Zhang H."/>
            <person name="Bastida-Corcuera F.D."/>
            <person name="Simoes-Barbosa A."/>
            <person name="Brown M.T."/>
            <person name="Hayes R.D."/>
            <person name="Mukherjee M."/>
            <person name="Okumura C.Y."/>
            <person name="Schneider R."/>
            <person name="Smith A.J."/>
            <person name="Vanacova S."/>
            <person name="Villalvazo M."/>
            <person name="Haas B.J."/>
            <person name="Pertea M."/>
            <person name="Feldblyum T.V."/>
            <person name="Utterback T.R."/>
            <person name="Shu C.L."/>
            <person name="Osoegawa K."/>
            <person name="de Jong P.J."/>
            <person name="Hrdy I."/>
            <person name="Horvathova L."/>
            <person name="Zubacova Z."/>
            <person name="Dolezal P."/>
            <person name="Malik S.B."/>
            <person name="Logsdon J.M. Jr."/>
            <person name="Henze K."/>
            <person name="Gupta A."/>
            <person name="Wang C.C."/>
            <person name="Dunne R.L."/>
            <person name="Upcroft J.A."/>
            <person name="Upcroft P."/>
            <person name="White O."/>
            <person name="Salzberg S.L."/>
            <person name="Tang P."/>
            <person name="Chiu C.-H."/>
            <person name="Lee Y.-S."/>
            <person name="Embley T.M."/>
            <person name="Coombs G.H."/>
            <person name="Mottram J.C."/>
            <person name="Tachezy J."/>
            <person name="Fraser-Liggett C.M."/>
            <person name="Johnson P.J."/>
        </authorList>
    </citation>
    <scope>NUCLEOTIDE SEQUENCE [LARGE SCALE GENOMIC DNA]</scope>
    <source>
        <strain evidence="1">G3</strain>
    </source>
</reference>
<name>A2E1A4_TRIV3</name>
<dbReference type="Proteomes" id="UP000001542">
    <property type="component" value="Unassembled WGS sequence"/>
</dbReference>
<dbReference type="Gene3D" id="3.80.10.10">
    <property type="entry name" value="Ribonuclease Inhibitor"/>
    <property type="match status" value="3"/>
</dbReference>
<gene>
    <name evidence="1" type="ORF">TVAG_390020</name>
</gene>
<organism evidence="1 2">
    <name type="scientific">Trichomonas vaginalis (strain ATCC PRA-98 / G3)</name>
    <dbReference type="NCBI Taxonomy" id="412133"/>
    <lineage>
        <taxon>Eukaryota</taxon>
        <taxon>Metamonada</taxon>
        <taxon>Parabasalia</taxon>
        <taxon>Trichomonadida</taxon>
        <taxon>Trichomonadidae</taxon>
        <taxon>Trichomonas</taxon>
    </lineage>
</organism>
<dbReference type="PANTHER" id="PTHR45661:SF3">
    <property type="entry name" value="IG-LIKE DOMAIN-CONTAINING PROTEIN"/>
    <property type="match status" value="1"/>
</dbReference>
<dbReference type="KEGG" id="tva:4771584"/>
<dbReference type="RefSeq" id="XP_001325828.1">
    <property type="nucleotide sequence ID" value="XM_001325793.1"/>
</dbReference>
<proteinExistence type="predicted"/>
<evidence type="ECO:0000313" key="1">
    <source>
        <dbReference type="EMBL" id="EAY13605.1"/>
    </source>
</evidence>
<sequence length="569" mass="64122">MSLGVNAFGKCKYLKSVILPPNIYRIEMNCFANDYNLTSIDLPDSLVFIECHAFEQSGLEIINISPNSKLEALDYSCFEGTKLSSIFIPKFVRPFETRVFDDCIFLENITVDPENKNYKSDSKSVYRGTDNSTLFKVVSRYLGEYIVAKHVTKISYNCFSYCVNISSIQLHNELTSIEEYGISKCTSLKSIIIKGNISKLNNGIFAHCSSLPNIIIPEIITDIGKYAFYNCTSLTNITIPKSVTKIDSNTFSYCISLTNFTIPETITDVGEYAFKNCTLLTNITIPKSVSKIDSETFSYCISLTNFTIPETIIEIGSDAFSSCTSLVNIVFHEKLTRIGPYAFGGCTSLTNVSIPESINHITDGLFHHCNSLTSFIIPNNVKHIGRGAFANCRSLTTISIPENVTYIGDYVFGNCIPLASIIIPGSISNIEFYAFKNCTNLKSIYFRNISNFIRFDRGVFSDIPNPMNIYIPGNFNLIDLFERNIFPNRSHLFVTSQTRLSQLCKILFGEKSVYVHMQEMTHIQDNITNKVIEFIAIDIIYQKTKHKCVYDKTHSLFLSNTFACLNRGK</sequence>
<dbReference type="SMR" id="A2E1A4"/>
<dbReference type="InterPro" id="IPR032675">
    <property type="entry name" value="LRR_dom_sf"/>
</dbReference>
<dbReference type="EMBL" id="DS113283">
    <property type="protein sequence ID" value="EAY13605.1"/>
    <property type="molecule type" value="Genomic_DNA"/>
</dbReference>
<dbReference type="PANTHER" id="PTHR45661">
    <property type="entry name" value="SURFACE ANTIGEN"/>
    <property type="match status" value="1"/>
</dbReference>
<dbReference type="OrthoDB" id="10027416at2759"/>
<protein>
    <submittedName>
        <fullName evidence="1">Surface antigen BspA-like</fullName>
    </submittedName>
</protein>
<dbReference type="VEuPathDB" id="TrichDB:TVAGG3_0990380"/>
<dbReference type="Pfam" id="PF13306">
    <property type="entry name" value="LRR_5"/>
    <property type="match status" value="2"/>
</dbReference>
<dbReference type="SUPFAM" id="SSF52058">
    <property type="entry name" value="L domain-like"/>
    <property type="match status" value="3"/>
</dbReference>
<dbReference type="AlphaFoldDB" id="A2E1A4"/>
<dbReference type="InParanoid" id="A2E1A4"/>
<dbReference type="VEuPathDB" id="TrichDB:TVAG_390020"/>
<accession>A2E1A4</accession>
<evidence type="ECO:0000313" key="2">
    <source>
        <dbReference type="Proteomes" id="UP000001542"/>
    </source>
</evidence>
<reference evidence="1" key="1">
    <citation type="submission" date="2006-10" db="EMBL/GenBank/DDBJ databases">
        <authorList>
            <person name="Amadeo P."/>
            <person name="Zhao Q."/>
            <person name="Wortman J."/>
            <person name="Fraser-Liggett C."/>
            <person name="Carlton J."/>
        </authorList>
    </citation>
    <scope>NUCLEOTIDE SEQUENCE</scope>
    <source>
        <strain evidence="1">G3</strain>
    </source>
</reference>
<dbReference type="InterPro" id="IPR053139">
    <property type="entry name" value="Surface_bspA-like"/>
</dbReference>